<evidence type="ECO:0000313" key="2">
    <source>
        <dbReference type="Proteomes" id="UP000177369"/>
    </source>
</evidence>
<name>A0A1F5G8F8_9BACT</name>
<proteinExistence type="predicted"/>
<dbReference type="Proteomes" id="UP000177369">
    <property type="component" value="Unassembled WGS sequence"/>
</dbReference>
<dbReference type="InterPro" id="IPR012657">
    <property type="entry name" value="23S_rRNA-intervening_sequence"/>
</dbReference>
<dbReference type="NCBIfam" id="TIGR02436">
    <property type="entry name" value="four helix bundle protein"/>
    <property type="match status" value="1"/>
</dbReference>
<evidence type="ECO:0000313" key="1">
    <source>
        <dbReference type="EMBL" id="OGD88129.1"/>
    </source>
</evidence>
<dbReference type="InterPro" id="IPR036583">
    <property type="entry name" value="23S_rRNA_IVS_sf"/>
</dbReference>
<gene>
    <name evidence="1" type="ORF">A3D04_01515</name>
</gene>
<sequence length="127" mass="14312">MRVNKKLSNKEWKKQLLKRLLEFSVRIIKLAEKLPKTPAGFAVASQLIKAGTSIGANAEEAQDANSLKDFVHKMGISLRESKETRYWLKVIKLANLIEPNYVSLELAECEEIVAILTSSVKSSREKL</sequence>
<comment type="caution">
    <text evidence="1">The sequence shown here is derived from an EMBL/GenBank/DDBJ whole genome shotgun (WGS) entry which is preliminary data.</text>
</comment>
<dbReference type="PIRSF" id="PIRSF035652">
    <property type="entry name" value="CHP02436"/>
    <property type="match status" value="1"/>
</dbReference>
<dbReference type="Gene3D" id="1.20.1440.60">
    <property type="entry name" value="23S rRNA-intervening sequence"/>
    <property type="match status" value="1"/>
</dbReference>
<dbReference type="AlphaFoldDB" id="A0A1F5G8F8"/>
<dbReference type="SUPFAM" id="SSF158446">
    <property type="entry name" value="IVS-encoded protein-like"/>
    <property type="match status" value="1"/>
</dbReference>
<reference evidence="1 2" key="1">
    <citation type="journal article" date="2016" name="Nat. Commun.">
        <title>Thousands of microbial genomes shed light on interconnected biogeochemical processes in an aquifer system.</title>
        <authorList>
            <person name="Anantharaman K."/>
            <person name="Brown C.T."/>
            <person name="Hug L.A."/>
            <person name="Sharon I."/>
            <person name="Castelle C.J."/>
            <person name="Probst A.J."/>
            <person name="Thomas B.C."/>
            <person name="Singh A."/>
            <person name="Wilkins M.J."/>
            <person name="Karaoz U."/>
            <person name="Brodie E.L."/>
            <person name="Williams K.H."/>
            <person name="Hubbard S.S."/>
            <person name="Banfield J.F."/>
        </authorList>
    </citation>
    <scope>NUCLEOTIDE SEQUENCE [LARGE SCALE GENOMIC DNA]</scope>
</reference>
<accession>A0A1F5G8F8</accession>
<dbReference type="EMBL" id="MFBD01000037">
    <property type="protein sequence ID" value="OGD88129.1"/>
    <property type="molecule type" value="Genomic_DNA"/>
</dbReference>
<protein>
    <recommendedName>
        <fullName evidence="3">Four helix bundle protein</fullName>
    </recommendedName>
</protein>
<evidence type="ECO:0008006" key="3">
    <source>
        <dbReference type="Google" id="ProtNLM"/>
    </source>
</evidence>
<dbReference type="PANTHER" id="PTHR38471">
    <property type="entry name" value="FOUR HELIX BUNDLE PROTEIN"/>
    <property type="match status" value="1"/>
</dbReference>
<dbReference type="STRING" id="1797714.A3D04_01515"/>
<organism evidence="1 2">
    <name type="scientific">Candidatus Curtissbacteria bacterium RIFCSPHIGHO2_02_FULL_40_16b</name>
    <dbReference type="NCBI Taxonomy" id="1797714"/>
    <lineage>
        <taxon>Bacteria</taxon>
        <taxon>Candidatus Curtissiibacteriota</taxon>
    </lineage>
</organism>
<dbReference type="Pfam" id="PF05635">
    <property type="entry name" value="23S_rRNA_IVP"/>
    <property type="match status" value="1"/>
</dbReference>
<dbReference type="PANTHER" id="PTHR38471:SF2">
    <property type="entry name" value="FOUR HELIX BUNDLE PROTEIN"/>
    <property type="match status" value="1"/>
</dbReference>